<evidence type="ECO:0000259" key="8">
    <source>
        <dbReference type="PROSITE" id="PS51448"/>
    </source>
</evidence>
<evidence type="ECO:0000256" key="2">
    <source>
        <dbReference type="ARBA" id="ARBA00022525"/>
    </source>
</evidence>
<keyword evidence="2" id="KW-0964">Secreted</keyword>
<dbReference type="CDD" id="cd00111">
    <property type="entry name" value="Trefoil"/>
    <property type="match status" value="1"/>
</dbReference>
<dbReference type="FunFam" id="4.10.110.10:FF:000006">
    <property type="entry name" value="Trefoil factor 1"/>
    <property type="match status" value="1"/>
</dbReference>
<dbReference type="InterPro" id="IPR000519">
    <property type="entry name" value="P_trefoil_dom"/>
</dbReference>
<evidence type="ECO:0000256" key="3">
    <source>
        <dbReference type="ARBA" id="ARBA00022530"/>
    </source>
</evidence>
<evidence type="ECO:0000256" key="6">
    <source>
        <dbReference type="PROSITE-ProRule" id="PRU00779"/>
    </source>
</evidence>
<reference evidence="10" key="1">
    <citation type="submission" date="2025-08" db="UniProtKB">
        <authorList>
            <consortium name="RefSeq"/>
        </authorList>
    </citation>
    <scope>IDENTIFICATION</scope>
</reference>
<dbReference type="GO" id="GO:0005615">
    <property type="term" value="C:extracellular space"/>
    <property type="evidence" value="ECO:0007669"/>
    <property type="project" value="TreeGrafter"/>
</dbReference>
<keyword evidence="9" id="KW-1185">Reference proteome</keyword>
<feature type="disulfide bond" evidence="6">
    <location>
        <begin position="42"/>
        <end position="57"/>
    </location>
</feature>
<comment type="subcellular location">
    <subcellularLocation>
        <location evidence="1">Secreted</location>
        <location evidence="1">Extracellular space</location>
        <location evidence="1">Extracellular matrix</location>
    </subcellularLocation>
</comment>
<dbReference type="PRINTS" id="PR00680">
    <property type="entry name" value="PTREFOIL"/>
</dbReference>
<dbReference type="PROSITE" id="PS51448">
    <property type="entry name" value="P_TREFOIL_2"/>
    <property type="match status" value="1"/>
</dbReference>
<organism evidence="9 10">
    <name type="scientific">Microcaecilia unicolor</name>
    <dbReference type="NCBI Taxonomy" id="1415580"/>
    <lineage>
        <taxon>Eukaryota</taxon>
        <taxon>Metazoa</taxon>
        <taxon>Chordata</taxon>
        <taxon>Craniata</taxon>
        <taxon>Vertebrata</taxon>
        <taxon>Euteleostomi</taxon>
        <taxon>Amphibia</taxon>
        <taxon>Gymnophiona</taxon>
        <taxon>Siphonopidae</taxon>
        <taxon>Microcaecilia</taxon>
    </lineage>
</organism>
<dbReference type="GO" id="GO:0030277">
    <property type="term" value="P:maintenance of gastrointestinal epithelium"/>
    <property type="evidence" value="ECO:0007669"/>
    <property type="project" value="TreeGrafter"/>
</dbReference>
<feature type="disulfide bond" evidence="6">
    <location>
        <begin position="52"/>
        <end position="69"/>
    </location>
</feature>
<feature type="chain" id="PRO_5027939565" evidence="7">
    <location>
        <begin position="24"/>
        <end position="77"/>
    </location>
</feature>
<feature type="disulfide bond" evidence="6">
    <location>
        <begin position="32"/>
        <end position="58"/>
    </location>
</feature>
<keyword evidence="3" id="KW-0272">Extracellular matrix</keyword>
<dbReference type="OrthoDB" id="10051464at2759"/>
<evidence type="ECO:0000313" key="9">
    <source>
        <dbReference type="Proteomes" id="UP000515156"/>
    </source>
</evidence>
<dbReference type="Gene3D" id="4.10.110.10">
    <property type="entry name" value="Spasmolytic Protein, domain 1"/>
    <property type="match status" value="1"/>
</dbReference>
<dbReference type="SUPFAM" id="SSF57492">
    <property type="entry name" value="Trefoil"/>
    <property type="match status" value="1"/>
</dbReference>
<evidence type="ECO:0000256" key="4">
    <source>
        <dbReference type="ARBA" id="ARBA00022729"/>
    </source>
</evidence>
<feature type="domain" description="P-type" evidence="8">
    <location>
        <begin position="30"/>
        <end position="73"/>
    </location>
</feature>
<evidence type="ECO:0000256" key="7">
    <source>
        <dbReference type="SAM" id="SignalP"/>
    </source>
</evidence>
<keyword evidence="4 7" id="KW-0732">Signal</keyword>
<evidence type="ECO:0000256" key="1">
    <source>
        <dbReference type="ARBA" id="ARBA00004498"/>
    </source>
</evidence>
<accession>A0A6P7YD98</accession>
<dbReference type="RefSeq" id="XP_030060799.1">
    <property type="nucleotide sequence ID" value="XM_030204939.1"/>
</dbReference>
<proteinExistence type="predicted"/>
<name>A0A6P7YD98_9AMPH</name>
<dbReference type="PANTHER" id="PTHR13826">
    <property type="entry name" value="INTESTINAL TREFOIL FACTOR-RELATED"/>
    <property type="match status" value="1"/>
</dbReference>
<dbReference type="KEGG" id="muo:115471235"/>
<dbReference type="SMART" id="SM00018">
    <property type="entry name" value="PD"/>
    <property type="match status" value="1"/>
</dbReference>
<evidence type="ECO:0000313" key="10">
    <source>
        <dbReference type="RefSeq" id="XP_030060799.1"/>
    </source>
</evidence>
<dbReference type="InParanoid" id="A0A6P7YD98"/>
<dbReference type="FunCoup" id="A0A6P7YD98">
    <property type="interactions" value="291"/>
</dbReference>
<evidence type="ECO:0000256" key="5">
    <source>
        <dbReference type="ARBA" id="ARBA00023157"/>
    </source>
</evidence>
<dbReference type="InterPro" id="IPR017994">
    <property type="entry name" value="P_trefoil_chordata"/>
</dbReference>
<dbReference type="Pfam" id="PF00088">
    <property type="entry name" value="Trefoil"/>
    <property type="match status" value="1"/>
</dbReference>
<dbReference type="Proteomes" id="UP000515156">
    <property type="component" value="Chromosome 5"/>
</dbReference>
<dbReference type="AlphaFoldDB" id="A0A6P7YD98"/>
<dbReference type="GeneID" id="115471235"/>
<sequence>MEYKLLCVLAITLVLGFSSLAEGQAAYMEKQCSQSPKQRENCGQAGISATECYDKGCCFDNSVPETIWCFHPQNECL</sequence>
<feature type="signal peptide" evidence="7">
    <location>
        <begin position="1"/>
        <end position="23"/>
    </location>
</feature>
<gene>
    <name evidence="10" type="primary">LOC115471235</name>
</gene>
<protein>
    <submittedName>
        <fullName evidence="10">Trefoil factor 1-like</fullName>
    </submittedName>
</protein>
<dbReference type="InterPro" id="IPR044913">
    <property type="entry name" value="P_trefoil_dom_sf"/>
</dbReference>
<keyword evidence="5 6" id="KW-1015">Disulfide bond</keyword>
<dbReference type="PANTHER" id="PTHR13826:SF16">
    <property type="entry name" value="TREFOIL FACTOR 3"/>
    <property type="match status" value="1"/>
</dbReference>